<evidence type="ECO:0000256" key="1">
    <source>
        <dbReference type="ARBA" id="ARBA00022448"/>
    </source>
</evidence>
<keyword evidence="1" id="KW-0813">Transport</keyword>
<keyword evidence="8" id="KW-1185">Reference proteome</keyword>
<dbReference type="CDD" id="cd00211">
    <property type="entry name" value="PTS_IIA_fru"/>
    <property type="match status" value="1"/>
</dbReference>
<comment type="caution">
    <text evidence="7">The sequence shown here is derived from an EMBL/GenBank/DDBJ whole genome shotgun (WGS) entry which is preliminary data.</text>
</comment>
<dbReference type="InterPro" id="IPR016152">
    <property type="entry name" value="PTrfase/Anion_transptr"/>
</dbReference>
<dbReference type="RefSeq" id="WP_103127286.1">
    <property type="nucleotide sequence ID" value="NZ_BDOR01000040.1"/>
</dbReference>
<dbReference type="PANTHER" id="PTHR47738">
    <property type="entry name" value="PTS SYSTEM FRUCTOSE-LIKE EIIA COMPONENT-RELATED"/>
    <property type="match status" value="1"/>
</dbReference>
<evidence type="ECO:0000256" key="3">
    <source>
        <dbReference type="ARBA" id="ARBA00022597"/>
    </source>
</evidence>
<dbReference type="PROSITE" id="PS51094">
    <property type="entry name" value="PTS_EIIA_TYPE_2"/>
    <property type="match status" value="1"/>
</dbReference>
<accession>A0ABQ0NEX2</accession>
<dbReference type="InterPro" id="IPR002178">
    <property type="entry name" value="PTS_EIIA_type-2_dom"/>
</dbReference>
<dbReference type="SUPFAM" id="SSF55804">
    <property type="entry name" value="Phoshotransferase/anion transport protein"/>
    <property type="match status" value="1"/>
</dbReference>
<evidence type="ECO:0000256" key="4">
    <source>
        <dbReference type="ARBA" id="ARBA00022679"/>
    </source>
</evidence>
<proteinExistence type="predicted"/>
<evidence type="ECO:0000313" key="7">
    <source>
        <dbReference type="EMBL" id="GBF03628.1"/>
    </source>
</evidence>
<evidence type="ECO:0000256" key="2">
    <source>
        <dbReference type="ARBA" id="ARBA00022553"/>
    </source>
</evidence>
<keyword evidence="2" id="KW-0597">Phosphoprotein</keyword>
<keyword evidence="3" id="KW-0762">Sugar transport</keyword>
<dbReference type="EMBL" id="BDOR01000040">
    <property type="protein sequence ID" value="GBF03628.1"/>
    <property type="molecule type" value="Genomic_DNA"/>
</dbReference>
<dbReference type="PANTHER" id="PTHR47738:SF2">
    <property type="entry name" value="PTS SYSTEM FRUCTOSE-LIKE EIIA COMPONENT"/>
    <property type="match status" value="1"/>
</dbReference>
<organism evidence="7 8">
    <name type="scientific">Lactiplantibacillus paraplantarum</name>
    <dbReference type="NCBI Taxonomy" id="60520"/>
    <lineage>
        <taxon>Bacteria</taxon>
        <taxon>Bacillati</taxon>
        <taxon>Bacillota</taxon>
        <taxon>Bacilli</taxon>
        <taxon>Lactobacillales</taxon>
        <taxon>Lactobacillaceae</taxon>
        <taxon>Lactiplantibacillus</taxon>
    </lineage>
</organism>
<evidence type="ECO:0000259" key="6">
    <source>
        <dbReference type="PROSITE" id="PS51094"/>
    </source>
</evidence>
<evidence type="ECO:0000256" key="5">
    <source>
        <dbReference type="ARBA" id="ARBA00022683"/>
    </source>
</evidence>
<evidence type="ECO:0000313" key="8">
    <source>
        <dbReference type="Proteomes" id="UP000236162"/>
    </source>
</evidence>
<dbReference type="InterPro" id="IPR004715">
    <property type="entry name" value="PTS_IIA_fruc"/>
</dbReference>
<dbReference type="Pfam" id="PF00359">
    <property type="entry name" value="PTS_EIIA_2"/>
    <property type="match status" value="1"/>
</dbReference>
<dbReference type="PROSITE" id="PS00372">
    <property type="entry name" value="PTS_EIIA_TYPE_2_HIS"/>
    <property type="match status" value="1"/>
</dbReference>
<dbReference type="NCBIfam" id="TIGR00848">
    <property type="entry name" value="fruA"/>
    <property type="match status" value="1"/>
</dbReference>
<dbReference type="InterPro" id="IPR051541">
    <property type="entry name" value="PTS_SugarTrans_NitroReg"/>
</dbReference>
<reference evidence="7 8" key="1">
    <citation type="submission" date="2017-04" db="EMBL/GenBank/DDBJ databases">
        <title>In vitro and in silico characterization of Lactobacillus paraplantarum D2-1, a starter culture for soymilk fermentation.</title>
        <authorList>
            <person name="Endo A."/>
            <person name="Sasaki F."/>
            <person name="Maeno S."/>
            <person name="Kanesaki Y."/>
            <person name="Kubota E."/>
            <person name="Torres G.A."/>
            <person name="Tomita S."/>
            <person name="Nakagawa J."/>
        </authorList>
    </citation>
    <scope>NUCLEOTIDE SEQUENCE [LARGE SCALE GENOMIC DNA]</scope>
    <source>
        <strain evidence="7 8">D2-1</strain>
    </source>
</reference>
<sequence length="164" mass="18052">MADETVDIDIGEVVTKDLIDLDIKSNTKEDVIAELTDLLVAHGDVIDRQGFIDDVLLREAEGITGLGQGVAIPHGKSKAVKNTTIAIGISKHDIPWESLDDEPIRVIILFAVRDIDANTLHIKLLQKVAVLLSDDDFIENLHKVNTKDELISLLRKDPEGEDES</sequence>
<keyword evidence="4" id="KW-0808">Transferase</keyword>
<name>A0ABQ0NEX2_9LACO</name>
<dbReference type="Gene3D" id="3.40.930.10">
    <property type="entry name" value="Mannitol-specific EII, Chain A"/>
    <property type="match status" value="1"/>
</dbReference>
<protein>
    <submittedName>
        <fullName evidence="7">Fructose-specific PTS system IIA component</fullName>
    </submittedName>
</protein>
<keyword evidence="5" id="KW-0598">Phosphotransferase system</keyword>
<feature type="domain" description="PTS EIIA type-2" evidence="6">
    <location>
        <begin position="12"/>
        <end position="157"/>
    </location>
</feature>
<dbReference type="Proteomes" id="UP000236162">
    <property type="component" value="Unassembled WGS sequence"/>
</dbReference>
<gene>
    <name evidence="7" type="ORF">LPPLD21_03199</name>
</gene>